<dbReference type="SUPFAM" id="SSF63825">
    <property type="entry name" value="YWTD domain"/>
    <property type="match status" value="1"/>
</dbReference>
<dbReference type="SUPFAM" id="SSF48452">
    <property type="entry name" value="TPR-like"/>
    <property type="match status" value="1"/>
</dbReference>
<dbReference type="PANTHER" id="PTHR24104:SF25">
    <property type="entry name" value="PROTEIN LIN-41"/>
    <property type="match status" value="1"/>
</dbReference>
<evidence type="ECO:0000313" key="3">
    <source>
        <dbReference type="EMBL" id="OGL47059.1"/>
    </source>
</evidence>
<dbReference type="GO" id="GO:0043161">
    <property type="term" value="P:proteasome-mediated ubiquitin-dependent protein catabolic process"/>
    <property type="evidence" value="ECO:0007669"/>
    <property type="project" value="TreeGrafter"/>
</dbReference>
<proteinExistence type="predicted"/>
<dbReference type="InterPro" id="IPR050952">
    <property type="entry name" value="TRIM-NHL_E3_ligases"/>
</dbReference>
<reference evidence="3 4" key="1">
    <citation type="journal article" date="2016" name="Nat. Commun.">
        <title>Thousands of microbial genomes shed light on interconnected biogeochemical processes in an aquifer system.</title>
        <authorList>
            <person name="Anantharaman K."/>
            <person name="Brown C.T."/>
            <person name="Hug L.A."/>
            <person name="Sharon I."/>
            <person name="Castelle C.J."/>
            <person name="Probst A.J."/>
            <person name="Thomas B.C."/>
            <person name="Singh A."/>
            <person name="Wilkins M.J."/>
            <person name="Karaoz U."/>
            <person name="Brodie E.L."/>
            <person name="Williams K.H."/>
            <person name="Hubbard S.S."/>
            <person name="Banfield J.F."/>
        </authorList>
    </citation>
    <scope>NUCLEOTIDE SEQUENCE [LARGE SCALE GENOMIC DNA]</scope>
</reference>
<dbReference type="PANTHER" id="PTHR24104">
    <property type="entry name" value="E3 UBIQUITIN-PROTEIN LIGASE NHLRC1-RELATED"/>
    <property type="match status" value="1"/>
</dbReference>
<sequence length="822" mass="97191">MIHLTKLENIPGPKISQVHSIVVDQSSGYYLSDELNHRILKITSDGRCTLCFGKHGYDEFGFWYPRGLLIKNERLYVCDSWNNRIQVFDLEGHFVKSLGKFGSGAEEFNEPVDIKSDEKDNIWVADRNNHRLKKYDPDFNIIECIGTRGSHREEITVLHSIEWKKTLGLKLTERFSQQNYFKLEFINQVFFSGNDFAVSDNERIFLYSGQQRVLAKPIQNVFIRRGLCLRNNLIFYIDELSKSLFCSTRNGMIINIYPLPSNFCGLFISEIGAFLFDSKTILKMEISELSYDDETIKNIISKKATGHIDVEDFYTSHIFNNLESIQKSVSEELQNSLKRNEIIQKYGFLFNADTSFNFDAKSLSLQDNVDISEMFADLLKMQMQDVQFLQKILQIFTLEEIHFHDSAEVEDLMIFPLSHPEKIENWFMNERSRTLIESIYATLTYLHRCTEITLTLIKQYSKTTEKLTIIFPGEIAELLDNLIHLYQFLWDETFNQYIKMKKESNQTEPSFEDLKSFVKINIKNLVMEQIKRGIDQIVSLYLKIQDGNLSDQQEHPEEILHDFLDFAHKHKLLLNEFFFNKHFRKNITCNINQILQDPMELTKKRIAQNDLIVLELLDKLLDIFGHIVNSSRELRDSNQQQNIIIKNIHSKLLILLHQEQLIRQDAFCTHGLKFPDFWHTYFGIYLFLLNLGIPERGYLYLSNLPLDEENFEWVSHHRGLYYLNKKEYHESLQEFFKEQTRYPKWENLLQIANVYKELQEYEKALEFYAHLQDKEWVNYHMGLIYIQLKNEAKAMYHFLKEESLFNKQLAKSLISVKCCRSN</sequence>
<dbReference type="GO" id="GO:0000209">
    <property type="term" value="P:protein polyubiquitination"/>
    <property type="evidence" value="ECO:0007669"/>
    <property type="project" value="TreeGrafter"/>
</dbReference>
<dbReference type="InterPro" id="IPR011990">
    <property type="entry name" value="TPR-like_helical_dom_sf"/>
</dbReference>
<dbReference type="Gene3D" id="1.25.40.10">
    <property type="entry name" value="Tetratricopeptide repeat domain"/>
    <property type="match status" value="1"/>
</dbReference>
<evidence type="ECO:0008006" key="5">
    <source>
        <dbReference type="Google" id="ProtNLM"/>
    </source>
</evidence>
<dbReference type="EMBL" id="MGDD01000100">
    <property type="protein sequence ID" value="OGL47059.1"/>
    <property type="molecule type" value="Genomic_DNA"/>
</dbReference>
<evidence type="ECO:0000256" key="2">
    <source>
        <dbReference type="PROSITE-ProRule" id="PRU00504"/>
    </source>
</evidence>
<dbReference type="Pfam" id="PF17170">
    <property type="entry name" value="DUF5128"/>
    <property type="match status" value="1"/>
</dbReference>
<name>A0A1F7RZV2_9BACT</name>
<dbReference type="Gene3D" id="2.120.10.30">
    <property type="entry name" value="TolB, C-terminal domain"/>
    <property type="match status" value="2"/>
</dbReference>
<dbReference type="InterPro" id="IPR001258">
    <property type="entry name" value="NHL_repeat"/>
</dbReference>
<dbReference type="CDD" id="cd05819">
    <property type="entry name" value="NHL"/>
    <property type="match status" value="1"/>
</dbReference>
<feature type="repeat" description="NHL" evidence="2">
    <location>
        <begin position="95"/>
        <end position="138"/>
    </location>
</feature>
<dbReference type="GO" id="GO:0008270">
    <property type="term" value="F:zinc ion binding"/>
    <property type="evidence" value="ECO:0007669"/>
    <property type="project" value="UniProtKB-KW"/>
</dbReference>
<evidence type="ECO:0000313" key="4">
    <source>
        <dbReference type="Proteomes" id="UP000179266"/>
    </source>
</evidence>
<keyword evidence="1" id="KW-0677">Repeat</keyword>
<dbReference type="InterPro" id="IPR011042">
    <property type="entry name" value="6-blade_b-propeller_TolB-like"/>
</dbReference>
<dbReference type="GO" id="GO:0061630">
    <property type="term" value="F:ubiquitin protein ligase activity"/>
    <property type="evidence" value="ECO:0007669"/>
    <property type="project" value="TreeGrafter"/>
</dbReference>
<comment type="caution">
    <text evidence="3">The sequence shown here is derived from an EMBL/GenBank/DDBJ whole genome shotgun (WGS) entry which is preliminary data.</text>
</comment>
<protein>
    <recommendedName>
        <fullName evidence="5">6-bladed beta-propeller</fullName>
    </recommendedName>
</protein>
<dbReference type="AlphaFoldDB" id="A0A1F7RZV2"/>
<accession>A0A1F7RZV2</accession>
<dbReference type="Proteomes" id="UP000179266">
    <property type="component" value="Unassembled WGS sequence"/>
</dbReference>
<evidence type="ECO:0000256" key="1">
    <source>
        <dbReference type="ARBA" id="ARBA00022737"/>
    </source>
</evidence>
<gene>
    <name evidence="3" type="ORF">A2161_20135</name>
</gene>
<dbReference type="PROSITE" id="PS51125">
    <property type="entry name" value="NHL"/>
    <property type="match status" value="1"/>
</dbReference>
<organism evidence="3 4">
    <name type="scientific">Candidatus Schekmanbacteria bacterium RBG_13_48_7</name>
    <dbReference type="NCBI Taxonomy" id="1817878"/>
    <lineage>
        <taxon>Bacteria</taxon>
        <taxon>Candidatus Schekmaniibacteriota</taxon>
    </lineage>
</organism>